<dbReference type="Proteomes" id="UP001501676">
    <property type="component" value="Unassembled WGS sequence"/>
</dbReference>
<gene>
    <name evidence="1" type="ORF">GCM10020369_15780</name>
</gene>
<dbReference type="RefSeq" id="WP_345727333.1">
    <property type="nucleotide sequence ID" value="NZ_BAAAYN010000009.1"/>
</dbReference>
<organism evidence="1 2">
    <name type="scientific">Cryptosporangium minutisporangium</name>
    <dbReference type="NCBI Taxonomy" id="113569"/>
    <lineage>
        <taxon>Bacteria</taxon>
        <taxon>Bacillati</taxon>
        <taxon>Actinomycetota</taxon>
        <taxon>Actinomycetes</taxon>
        <taxon>Cryptosporangiales</taxon>
        <taxon>Cryptosporangiaceae</taxon>
        <taxon>Cryptosporangium</taxon>
    </lineage>
</organism>
<keyword evidence="2" id="KW-1185">Reference proteome</keyword>
<protein>
    <submittedName>
        <fullName evidence="1">Uncharacterized protein</fullName>
    </submittedName>
</protein>
<evidence type="ECO:0000313" key="2">
    <source>
        <dbReference type="Proteomes" id="UP001501676"/>
    </source>
</evidence>
<name>A0ABP6STR0_9ACTN</name>
<reference evidence="2" key="1">
    <citation type="journal article" date="2019" name="Int. J. Syst. Evol. Microbiol.">
        <title>The Global Catalogue of Microorganisms (GCM) 10K type strain sequencing project: providing services to taxonomists for standard genome sequencing and annotation.</title>
        <authorList>
            <consortium name="The Broad Institute Genomics Platform"/>
            <consortium name="The Broad Institute Genome Sequencing Center for Infectious Disease"/>
            <person name="Wu L."/>
            <person name="Ma J."/>
        </authorList>
    </citation>
    <scope>NUCLEOTIDE SEQUENCE [LARGE SCALE GENOMIC DNA]</scope>
    <source>
        <strain evidence="2">JCM 9458</strain>
    </source>
</reference>
<evidence type="ECO:0000313" key="1">
    <source>
        <dbReference type="EMBL" id="GAA3384780.1"/>
    </source>
</evidence>
<comment type="caution">
    <text evidence="1">The sequence shown here is derived from an EMBL/GenBank/DDBJ whole genome shotgun (WGS) entry which is preliminary data.</text>
</comment>
<accession>A0ABP6STR0</accession>
<dbReference type="EMBL" id="BAAAYN010000009">
    <property type="protein sequence ID" value="GAA3384780.1"/>
    <property type="molecule type" value="Genomic_DNA"/>
</dbReference>
<proteinExistence type="predicted"/>
<sequence>MDVPALLHGAAAGGVRVERLAGYGGSADGLVFGFGLIPVERTQPGLEALGAALSGRGKPVP</sequence>